<evidence type="ECO:0000259" key="6">
    <source>
        <dbReference type="Pfam" id="PF12430"/>
    </source>
</evidence>
<proteinExistence type="predicted"/>
<evidence type="ECO:0000256" key="4">
    <source>
        <dbReference type="ARBA" id="ARBA00023136"/>
    </source>
</evidence>
<accession>A0A177WM91</accession>
<name>A0A177WM91_BATDL</name>
<reference evidence="8 9" key="2">
    <citation type="submission" date="2016-05" db="EMBL/GenBank/DDBJ databases">
        <title>Lineage-specific infection strategies underlie the spectrum of fungal disease in amphibians.</title>
        <authorList>
            <person name="Cuomo C.A."/>
            <person name="Farrer R.A."/>
            <person name="James T."/>
            <person name="Longcore J."/>
            <person name="Birren B."/>
        </authorList>
    </citation>
    <scope>NUCLEOTIDE SEQUENCE [LARGE SCALE GENOMIC DNA]</scope>
    <source>
        <strain evidence="8 9">JEL423</strain>
    </source>
</reference>
<dbReference type="Pfam" id="PF12430">
    <property type="entry name" value="ABA_GPCR"/>
    <property type="match status" value="1"/>
</dbReference>
<dbReference type="Pfam" id="PF12537">
    <property type="entry name" value="GPHR_N"/>
    <property type="match status" value="1"/>
</dbReference>
<gene>
    <name evidence="8" type="ORF">BDEG_24626</name>
</gene>
<evidence type="ECO:0000313" key="8">
    <source>
        <dbReference type="EMBL" id="OAJ40952.1"/>
    </source>
</evidence>
<keyword evidence="2 5" id="KW-0812">Transmembrane</keyword>
<dbReference type="OrthoDB" id="264392at2759"/>
<evidence type="ECO:0000259" key="7">
    <source>
        <dbReference type="Pfam" id="PF12537"/>
    </source>
</evidence>
<evidence type="ECO:0000256" key="5">
    <source>
        <dbReference type="SAM" id="Phobius"/>
    </source>
</evidence>
<dbReference type="Proteomes" id="UP000077115">
    <property type="component" value="Unassembled WGS sequence"/>
</dbReference>
<dbReference type="EMBL" id="DS022305">
    <property type="protein sequence ID" value="OAJ40952.1"/>
    <property type="molecule type" value="Genomic_DNA"/>
</dbReference>
<dbReference type="InterPro" id="IPR022535">
    <property type="entry name" value="Golgi_pH-regulator_cons_dom"/>
</dbReference>
<dbReference type="VEuPathDB" id="FungiDB:BDEG_24626"/>
<evidence type="ECO:0000256" key="1">
    <source>
        <dbReference type="ARBA" id="ARBA00004141"/>
    </source>
</evidence>
<feature type="transmembrane region" description="Helical" evidence="5">
    <location>
        <begin position="22"/>
        <end position="43"/>
    </location>
</feature>
<dbReference type="PANTHER" id="PTHR15948">
    <property type="entry name" value="G-PROTEIN COUPLED RECEPTOR 89-RELATED"/>
    <property type="match status" value="1"/>
</dbReference>
<evidence type="ECO:0000313" key="9">
    <source>
        <dbReference type="Proteomes" id="UP000077115"/>
    </source>
</evidence>
<reference evidence="8 9" key="1">
    <citation type="submission" date="2006-10" db="EMBL/GenBank/DDBJ databases">
        <title>The Genome Sequence of Batrachochytrium dendrobatidis JEL423.</title>
        <authorList>
            <consortium name="The Broad Institute Genome Sequencing Platform"/>
            <person name="Birren B."/>
            <person name="Lander E."/>
            <person name="Galagan J."/>
            <person name="Cuomo C."/>
            <person name="Devon K."/>
            <person name="Jaffe D."/>
            <person name="Butler J."/>
            <person name="Alvarez P."/>
            <person name="Gnerre S."/>
            <person name="Grabherr M."/>
            <person name="Kleber M."/>
            <person name="Mauceli E."/>
            <person name="Brockman W."/>
            <person name="Young S."/>
            <person name="LaButti K."/>
            <person name="Sykes S."/>
            <person name="DeCaprio D."/>
            <person name="Crawford M."/>
            <person name="Koehrsen M."/>
            <person name="Engels R."/>
            <person name="Montgomery P."/>
            <person name="Pearson M."/>
            <person name="Howarth C."/>
            <person name="Larson L."/>
            <person name="White J."/>
            <person name="O'Leary S."/>
            <person name="Kodira C."/>
            <person name="Zeng Q."/>
            <person name="Yandava C."/>
            <person name="Alvarado L."/>
            <person name="Longcore J."/>
            <person name="James T."/>
        </authorList>
    </citation>
    <scope>NUCLEOTIDE SEQUENCE [LARGE SCALE GENOMIC DNA]</scope>
    <source>
        <strain evidence="8 9">JEL423</strain>
    </source>
</reference>
<feature type="transmembrane region" description="Helical" evidence="5">
    <location>
        <begin position="167"/>
        <end position="189"/>
    </location>
</feature>
<dbReference type="InterPro" id="IPR025969">
    <property type="entry name" value="ABA_GPCR_dom"/>
</dbReference>
<dbReference type="PANTHER" id="PTHR15948:SF0">
    <property type="entry name" value="GOLGI PH REGULATOR A-RELATED"/>
    <property type="match status" value="1"/>
</dbReference>
<evidence type="ECO:0000256" key="2">
    <source>
        <dbReference type="ARBA" id="ARBA00022692"/>
    </source>
</evidence>
<dbReference type="GO" id="GO:0016020">
    <property type="term" value="C:membrane"/>
    <property type="evidence" value="ECO:0007669"/>
    <property type="project" value="UniProtKB-SubCell"/>
</dbReference>
<dbReference type="AlphaFoldDB" id="A0A177WM91"/>
<sequence length="235" mass="26125">MSSCDSTKCITAYRVGGLVSHLIGRVGVVGVTLMALLSGFGAVNNPYTNLSIFLRTVTDSDIQKAESRLIQTVEITLDKKRRLMQTEQSNMTSKSVPDVSKGFLGNIFSSVTSRISQFGTTDIATMKSEIEAQELMLDSLFMDLDDLLVDKERLKEAKTLRGVFNNIFGYIFSVYCIFKTIMAAVNIMFRRQGETDPVTRTLDILVHNVGIELDVNLWAKDISFLLLGVLLNFSN</sequence>
<protein>
    <submittedName>
        <fullName evidence="8">Uncharacterized protein</fullName>
    </submittedName>
</protein>
<dbReference type="InterPro" id="IPR015672">
    <property type="entry name" value="GPHR/GTG"/>
</dbReference>
<keyword evidence="3 5" id="KW-1133">Transmembrane helix</keyword>
<feature type="domain" description="Abscisic acid G-protein coupled receptor-like" evidence="6">
    <location>
        <begin position="156"/>
        <end position="232"/>
    </location>
</feature>
<organism evidence="8 9">
    <name type="scientific">Batrachochytrium dendrobatidis (strain JEL423)</name>
    <dbReference type="NCBI Taxonomy" id="403673"/>
    <lineage>
        <taxon>Eukaryota</taxon>
        <taxon>Fungi</taxon>
        <taxon>Fungi incertae sedis</taxon>
        <taxon>Chytridiomycota</taxon>
        <taxon>Chytridiomycota incertae sedis</taxon>
        <taxon>Chytridiomycetes</taxon>
        <taxon>Rhizophydiales</taxon>
        <taxon>Rhizophydiales incertae sedis</taxon>
        <taxon>Batrachochytrium</taxon>
    </lineage>
</organism>
<feature type="domain" description="Golgi pH regulator conserved" evidence="7">
    <location>
        <begin position="18"/>
        <end position="83"/>
    </location>
</feature>
<comment type="subcellular location">
    <subcellularLocation>
        <location evidence="1">Membrane</location>
        <topology evidence="1">Multi-pass membrane protein</topology>
    </subcellularLocation>
</comment>
<keyword evidence="4 5" id="KW-0472">Membrane</keyword>
<evidence type="ECO:0000256" key="3">
    <source>
        <dbReference type="ARBA" id="ARBA00022989"/>
    </source>
</evidence>